<feature type="transmembrane region" description="Helical" evidence="1">
    <location>
        <begin position="164"/>
        <end position="182"/>
    </location>
</feature>
<dbReference type="EMBL" id="MFKE01000008">
    <property type="protein sequence ID" value="OGG35695.1"/>
    <property type="molecule type" value="Genomic_DNA"/>
</dbReference>
<organism evidence="2 3">
    <name type="scientific">Candidatus Gottesmanbacteria bacterium RIFOXYB1_FULL_47_11</name>
    <dbReference type="NCBI Taxonomy" id="1798401"/>
    <lineage>
        <taxon>Bacteria</taxon>
        <taxon>Candidatus Gottesmaniibacteriota</taxon>
    </lineage>
</organism>
<dbReference type="AlphaFoldDB" id="A0A1F6BFI0"/>
<sequence>MQALLLIGELITLYAVSGRLTQALYDLVVRLTRSRTIGVTALTLLMFPGTVIHELAHLFTAEILGVRTGKLTLVPEAIAQDPSTMLGTEIRTGSVMIGHSDPFRRYLIGLAPMLVGLIALTALAYFIDWSQWFSWLNLLLVYLLFAVSNAMFSSSEDLKGFVPFALTLIIMVSAAYFAGLRIGLTGTALDLVTRILEGLTKSLGVVLGINVGSLLLIRLFELPFTAHHS</sequence>
<protein>
    <submittedName>
        <fullName evidence="2">Uncharacterized protein</fullName>
    </submittedName>
</protein>
<comment type="caution">
    <text evidence="2">The sequence shown here is derived from an EMBL/GenBank/DDBJ whole genome shotgun (WGS) entry which is preliminary data.</text>
</comment>
<feature type="transmembrane region" description="Helical" evidence="1">
    <location>
        <begin position="133"/>
        <end position="152"/>
    </location>
</feature>
<reference evidence="2 3" key="1">
    <citation type="journal article" date="2016" name="Nat. Commun.">
        <title>Thousands of microbial genomes shed light on interconnected biogeochemical processes in an aquifer system.</title>
        <authorList>
            <person name="Anantharaman K."/>
            <person name="Brown C.T."/>
            <person name="Hug L.A."/>
            <person name="Sharon I."/>
            <person name="Castelle C.J."/>
            <person name="Probst A.J."/>
            <person name="Thomas B.C."/>
            <person name="Singh A."/>
            <person name="Wilkins M.J."/>
            <person name="Karaoz U."/>
            <person name="Brodie E.L."/>
            <person name="Williams K.H."/>
            <person name="Hubbard S.S."/>
            <person name="Banfield J.F."/>
        </authorList>
    </citation>
    <scope>NUCLEOTIDE SEQUENCE [LARGE SCALE GENOMIC DNA]</scope>
</reference>
<feature type="transmembrane region" description="Helical" evidence="1">
    <location>
        <begin position="106"/>
        <end position="127"/>
    </location>
</feature>
<evidence type="ECO:0000313" key="2">
    <source>
        <dbReference type="EMBL" id="OGG35695.1"/>
    </source>
</evidence>
<dbReference type="STRING" id="1798401.A2363_04220"/>
<accession>A0A1F6BFI0</accession>
<name>A0A1F6BFI0_9BACT</name>
<evidence type="ECO:0000256" key="1">
    <source>
        <dbReference type="SAM" id="Phobius"/>
    </source>
</evidence>
<evidence type="ECO:0000313" key="3">
    <source>
        <dbReference type="Proteomes" id="UP000176186"/>
    </source>
</evidence>
<keyword evidence="1" id="KW-0812">Transmembrane</keyword>
<feature type="transmembrane region" description="Helical" evidence="1">
    <location>
        <begin position="202"/>
        <end position="220"/>
    </location>
</feature>
<keyword evidence="1" id="KW-0472">Membrane</keyword>
<gene>
    <name evidence="2" type="ORF">A2363_04220</name>
</gene>
<keyword evidence="1" id="KW-1133">Transmembrane helix</keyword>
<dbReference type="Proteomes" id="UP000176186">
    <property type="component" value="Unassembled WGS sequence"/>
</dbReference>
<proteinExistence type="predicted"/>